<dbReference type="Gramene" id="rna-AYBTSS11_LOCUS6987">
    <property type="protein sequence ID" value="CAJ1935584.1"/>
    <property type="gene ID" value="gene-AYBTSS11_LOCUS6987"/>
</dbReference>
<sequence>RPLILQLKHLGPYDNSYKVIQIDKNKDNKNVEQGERKKKFHQWMRKRWVPSEKR</sequence>
<dbReference type="AlphaFoldDB" id="A0AA86V600"/>
<evidence type="ECO:0000313" key="2">
    <source>
        <dbReference type="Proteomes" id="UP001189624"/>
    </source>
</evidence>
<protein>
    <submittedName>
        <fullName evidence="1">Uncharacterized protein</fullName>
    </submittedName>
</protein>
<gene>
    <name evidence="1" type="ORF">AYBTSS11_LOCUS6987</name>
</gene>
<accession>A0AA86V600</accession>
<dbReference type="Proteomes" id="UP001189624">
    <property type="component" value="Chromosome 3"/>
</dbReference>
<feature type="non-terminal residue" evidence="1">
    <location>
        <position position="1"/>
    </location>
</feature>
<evidence type="ECO:0000313" key="1">
    <source>
        <dbReference type="EMBL" id="CAJ1935584.1"/>
    </source>
</evidence>
<name>A0AA86V600_9FABA</name>
<feature type="non-terminal residue" evidence="1">
    <location>
        <position position="54"/>
    </location>
</feature>
<dbReference type="EMBL" id="OY731400">
    <property type="protein sequence ID" value="CAJ1935584.1"/>
    <property type="molecule type" value="Genomic_DNA"/>
</dbReference>
<keyword evidence="2" id="KW-1185">Reference proteome</keyword>
<reference evidence="1" key="1">
    <citation type="submission" date="2023-10" db="EMBL/GenBank/DDBJ databases">
        <authorList>
            <person name="Domelevo Entfellner J.-B."/>
        </authorList>
    </citation>
    <scope>NUCLEOTIDE SEQUENCE</scope>
</reference>
<proteinExistence type="predicted"/>
<organism evidence="1 2">
    <name type="scientific">Sphenostylis stenocarpa</name>
    <dbReference type="NCBI Taxonomy" id="92480"/>
    <lineage>
        <taxon>Eukaryota</taxon>
        <taxon>Viridiplantae</taxon>
        <taxon>Streptophyta</taxon>
        <taxon>Embryophyta</taxon>
        <taxon>Tracheophyta</taxon>
        <taxon>Spermatophyta</taxon>
        <taxon>Magnoliopsida</taxon>
        <taxon>eudicotyledons</taxon>
        <taxon>Gunneridae</taxon>
        <taxon>Pentapetalae</taxon>
        <taxon>rosids</taxon>
        <taxon>fabids</taxon>
        <taxon>Fabales</taxon>
        <taxon>Fabaceae</taxon>
        <taxon>Papilionoideae</taxon>
        <taxon>50 kb inversion clade</taxon>
        <taxon>NPAAA clade</taxon>
        <taxon>indigoferoid/millettioid clade</taxon>
        <taxon>Phaseoleae</taxon>
        <taxon>Sphenostylis</taxon>
    </lineage>
</organism>